<proteinExistence type="predicted"/>
<dbReference type="PROSITE" id="PS00107">
    <property type="entry name" value="PROTEIN_KINASE_ATP"/>
    <property type="match status" value="1"/>
</dbReference>
<comment type="catalytic activity">
    <reaction evidence="8">
        <text>L-seryl-[protein] + ATP = O-phospho-L-seryl-[protein] + ADP + H(+)</text>
        <dbReference type="Rhea" id="RHEA:17989"/>
        <dbReference type="Rhea" id="RHEA-COMP:9863"/>
        <dbReference type="Rhea" id="RHEA-COMP:11604"/>
        <dbReference type="ChEBI" id="CHEBI:15378"/>
        <dbReference type="ChEBI" id="CHEBI:29999"/>
        <dbReference type="ChEBI" id="CHEBI:30616"/>
        <dbReference type="ChEBI" id="CHEBI:83421"/>
        <dbReference type="ChEBI" id="CHEBI:456216"/>
        <dbReference type="EC" id="2.7.11.1"/>
    </reaction>
</comment>
<keyword evidence="13" id="KW-1185">Reference proteome</keyword>
<feature type="compositionally biased region" description="Basic residues" evidence="10">
    <location>
        <begin position="366"/>
        <end position="376"/>
    </location>
</feature>
<accession>A0A6G1K9S1</accession>
<dbReference type="Gene3D" id="3.30.200.20">
    <property type="entry name" value="Phosphorylase Kinase, domain 1"/>
    <property type="match status" value="1"/>
</dbReference>
<dbReference type="FunFam" id="3.30.200.20:FF:000206">
    <property type="entry name" value="Serine/threonine-protein kinase Ssp1"/>
    <property type="match status" value="1"/>
</dbReference>
<evidence type="ECO:0000313" key="12">
    <source>
        <dbReference type="EMBL" id="KAF2709285.1"/>
    </source>
</evidence>
<dbReference type="GO" id="GO:0001558">
    <property type="term" value="P:regulation of cell growth"/>
    <property type="evidence" value="ECO:0007669"/>
    <property type="project" value="UniProtKB-ARBA"/>
</dbReference>
<dbReference type="InterPro" id="IPR017441">
    <property type="entry name" value="Protein_kinase_ATP_BS"/>
</dbReference>
<feature type="region of interest" description="Disordered" evidence="10">
    <location>
        <begin position="755"/>
        <end position="794"/>
    </location>
</feature>
<feature type="region of interest" description="Disordered" evidence="10">
    <location>
        <begin position="20"/>
        <end position="168"/>
    </location>
</feature>
<evidence type="ECO:0000256" key="9">
    <source>
        <dbReference type="PROSITE-ProRule" id="PRU10141"/>
    </source>
</evidence>
<dbReference type="FunFam" id="1.10.510.10:FF:000614">
    <property type="entry name" value="Serine/threonine protein kinase, putative"/>
    <property type="match status" value="1"/>
</dbReference>
<protein>
    <recommendedName>
        <fullName evidence="1">non-specific serine/threonine protein kinase</fullName>
        <ecNumber evidence="1">2.7.11.1</ecNumber>
    </recommendedName>
</protein>
<dbReference type="EC" id="2.7.11.1" evidence="1"/>
<dbReference type="InterPro" id="IPR011009">
    <property type="entry name" value="Kinase-like_dom_sf"/>
</dbReference>
<dbReference type="Proteomes" id="UP000799428">
    <property type="component" value="Unassembled WGS sequence"/>
</dbReference>
<reference evidence="12" key="1">
    <citation type="journal article" date="2020" name="Stud. Mycol.">
        <title>101 Dothideomycetes genomes: a test case for predicting lifestyles and emergence of pathogens.</title>
        <authorList>
            <person name="Haridas S."/>
            <person name="Albert R."/>
            <person name="Binder M."/>
            <person name="Bloem J."/>
            <person name="Labutti K."/>
            <person name="Salamov A."/>
            <person name="Andreopoulos B."/>
            <person name="Baker S."/>
            <person name="Barry K."/>
            <person name="Bills G."/>
            <person name="Bluhm B."/>
            <person name="Cannon C."/>
            <person name="Castanera R."/>
            <person name="Culley D."/>
            <person name="Daum C."/>
            <person name="Ezra D."/>
            <person name="Gonzalez J."/>
            <person name="Henrissat B."/>
            <person name="Kuo A."/>
            <person name="Liang C."/>
            <person name="Lipzen A."/>
            <person name="Lutzoni F."/>
            <person name="Magnuson J."/>
            <person name="Mondo S."/>
            <person name="Nolan M."/>
            <person name="Ohm R."/>
            <person name="Pangilinan J."/>
            <person name="Park H.-J."/>
            <person name="Ramirez L."/>
            <person name="Alfaro M."/>
            <person name="Sun H."/>
            <person name="Tritt A."/>
            <person name="Yoshinaga Y."/>
            <person name="Zwiers L.-H."/>
            <person name="Turgeon B."/>
            <person name="Goodwin S."/>
            <person name="Spatafora J."/>
            <person name="Crous P."/>
            <person name="Grigoriev I."/>
        </authorList>
    </citation>
    <scope>NUCLEOTIDE SEQUENCE</scope>
    <source>
        <strain evidence="12">CBS 279.74</strain>
    </source>
</reference>
<evidence type="ECO:0000259" key="11">
    <source>
        <dbReference type="PROSITE" id="PS50011"/>
    </source>
</evidence>
<dbReference type="EMBL" id="MU005770">
    <property type="protein sequence ID" value="KAF2709285.1"/>
    <property type="molecule type" value="Genomic_DNA"/>
</dbReference>
<keyword evidence="3" id="KW-0808">Transferase</keyword>
<feature type="region of interest" description="Disordered" evidence="10">
    <location>
        <begin position="632"/>
        <end position="652"/>
    </location>
</feature>
<feature type="compositionally biased region" description="Polar residues" evidence="10">
    <location>
        <begin position="104"/>
        <end position="117"/>
    </location>
</feature>
<dbReference type="OrthoDB" id="68483at2759"/>
<dbReference type="CDD" id="cd14008">
    <property type="entry name" value="STKc_LKB1_CaMKK"/>
    <property type="match status" value="1"/>
</dbReference>
<dbReference type="PROSITE" id="PS50011">
    <property type="entry name" value="PROTEIN_KINASE_DOM"/>
    <property type="match status" value="1"/>
</dbReference>
<feature type="compositionally biased region" description="Low complexity" evidence="10">
    <location>
        <begin position="776"/>
        <end position="787"/>
    </location>
</feature>
<dbReference type="GO" id="GO:0007165">
    <property type="term" value="P:signal transduction"/>
    <property type="evidence" value="ECO:0007669"/>
    <property type="project" value="TreeGrafter"/>
</dbReference>
<dbReference type="GO" id="GO:0005524">
    <property type="term" value="F:ATP binding"/>
    <property type="evidence" value="ECO:0007669"/>
    <property type="project" value="UniProtKB-UniRule"/>
</dbReference>
<feature type="binding site" evidence="9">
    <location>
        <position position="251"/>
    </location>
    <ligand>
        <name>ATP</name>
        <dbReference type="ChEBI" id="CHEBI:30616"/>
    </ligand>
</feature>
<keyword evidence="4 9" id="KW-0547">Nucleotide-binding</keyword>
<feature type="domain" description="Protein kinase" evidence="11">
    <location>
        <begin position="222"/>
        <end position="695"/>
    </location>
</feature>
<gene>
    <name evidence="12" type="ORF">K504DRAFT_378929</name>
</gene>
<comment type="catalytic activity">
    <reaction evidence="7">
        <text>L-threonyl-[protein] + ATP = O-phospho-L-threonyl-[protein] + ADP + H(+)</text>
        <dbReference type="Rhea" id="RHEA:46608"/>
        <dbReference type="Rhea" id="RHEA-COMP:11060"/>
        <dbReference type="Rhea" id="RHEA-COMP:11605"/>
        <dbReference type="ChEBI" id="CHEBI:15378"/>
        <dbReference type="ChEBI" id="CHEBI:30013"/>
        <dbReference type="ChEBI" id="CHEBI:30616"/>
        <dbReference type="ChEBI" id="CHEBI:61977"/>
        <dbReference type="ChEBI" id="CHEBI:456216"/>
        <dbReference type="EC" id="2.7.11.1"/>
    </reaction>
</comment>
<dbReference type="Pfam" id="PF00069">
    <property type="entry name" value="Pkinase"/>
    <property type="match status" value="2"/>
</dbReference>
<feature type="compositionally biased region" description="Polar residues" evidence="10">
    <location>
        <begin position="765"/>
        <end position="775"/>
    </location>
</feature>
<evidence type="ECO:0000256" key="6">
    <source>
        <dbReference type="ARBA" id="ARBA00022840"/>
    </source>
</evidence>
<sequence>MGPQRVEGLGFFSPQPMRFFASKLPTTDPSPTPSLNSSTTSVNIAEPDTQLPSTPSIHPGRPGVQRDLSSNSNNSVATLRASSVDPFHALTPPSRLQRDGPHYPNQSYAALHSQQHPLRTRSSHPAHFSSQSVSEISTFGLPGEHHRGPMDSGSRTVGNSPANSPGLFNASTPPLHHIESSDERNYSTAPWLHPLQRPAPKETHVAIIDIDVSSGRKIINQYEVVEELGRGEHGKVKKARDLETGRVVAIKIVERFSKRKRLGKGSASFEDKINREIAILKKARHPNIVSLIEVIDDPTWKKVYIVLEHVAFGEVKWRTDAAREIALVEWRRYQRECSGIFDDEREALEDERIIKLAHQKLDGQRRQKARQMHQRRHAETENEAWSFETGADSNSEGEYSEHDRRSRISTMETAYRSTTPTIDSVKTGLEGTMYGAYESPIPGERPPSLAGSPYSYSIDEEMEVPEHFLHVPLLTIQAARETFRDTVLGLEYLHYQGIIHRDIKPANLLETSDHRIKISDFGVSYLGRKKQPSAGDQSESEVVDYDDAIELAKTVGTPAFYAPELCSTDVDFETPAIDFKIDLWALGVTLYCLIYGRVPFHYGNNGNTFYLMKLITDSEPYIPRYRLKAVDTRPASSRPSSHGRLYHSMPTNKRDPHDLEYEEVDEDLRDLIKRLLVKDPRQRISIVDIKRHPWLLRGIDDSNSWVEETDPGRSFAGKKIQVSKEDVEKAVIPVTLGDRIRSGLRKTIDAVVRVGTRGGSRRRAQSTATSQEQPPSLSTNSSSSTISQDGRRPSLVMSQNIFEALGRSRDPDHPLSQSVTASPEARDRLRFFDSPASRTASPAHSTEGHEHLSPLAALSRPVPPERSYSAMSSSAASIRTIRQSDVPRSSGPMSPIIPPALPGTPTALESPGGSNLGGIFGGVPSRFIHQIRSRDRLSKPPTQRHRPNSTDRTAGTDDDAHCEPSLALSTTPAVGHVQDLLLELSSPGLSNVQSSDPVNGISSRQSSISSSSSHPRKARSVRHEVQNGLTLDINTTTPPPLPREMPDDRFSRAKEEFVPRRARPENQGRGRLHSATYQRPLSSHIEAACIPSPDYEVFLQKQEIEDFLNQEQSRSLDSSSPVSYAMSMDRGQPRILTASSSEDHFTSMSQSTSNPSIPSVVSASSSVAPEEYYRASAPSTCDDISTSTVGMTATASADSFVNQFDSPSDDLAGYDGDHLPETDDDEDDESDEEDFIVMGSRRPVRAPLRHGSISNGELARSSLKNIISNRRRSTRSGSDGTVKKIKPVTDSDIETTPEAV</sequence>
<evidence type="ECO:0000256" key="3">
    <source>
        <dbReference type="ARBA" id="ARBA00022679"/>
    </source>
</evidence>
<dbReference type="GO" id="GO:0004674">
    <property type="term" value="F:protein serine/threonine kinase activity"/>
    <property type="evidence" value="ECO:0007669"/>
    <property type="project" value="UniProtKB-KW"/>
</dbReference>
<evidence type="ECO:0000313" key="13">
    <source>
        <dbReference type="Proteomes" id="UP000799428"/>
    </source>
</evidence>
<dbReference type="GO" id="GO:0042149">
    <property type="term" value="P:cellular response to glucose starvation"/>
    <property type="evidence" value="ECO:0007669"/>
    <property type="project" value="UniProtKB-ARBA"/>
</dbReference>
<feature type="region of interest" description="Disordered" evidence="10">
    <location>
        <begin position="1201"/>
        <end position="1300"/>
    </location>
</feature>
<feature type="region of interest" description="Disordered" evidence="10">
    <location>
        <begin position="1141"/>
        <end position="1161"/>
    </location>
</feature>
<dbReference type="SMART" id="SM00220">
    <property type="entry name" value="S_TKc"/>
    <property type="match status" value="1"/>
</dbReference>
<organism evidence="12 13">
    <name type="scientific">Pleomassaria siparia CBS 279.74</name>
    <dbReference type="NCBI Taxonomy" id="1314801"/>
    <lineage>
        <taxon>Eukaryota</taxon>
        <taxon>Fungi</taxon>
        <taxon>Dikarya</taxon>
        <taxon>Ascomycota</taxon>
        <taxon>Pezizomycotina</taxon>
        <taxon>Dothideomycetes</taxon>
        <taxon>Pleosporomycetidae</taxon>
        <taxon>Pleosporales</taxon>
        <taxon>Pleomassariaceae</taxon>
        <taxon>Pleomassaria</taxon>
    </lineage>
</organism>
<evidence type="ECO:0000256" key="4">
    <source>
        <dbReference type="ARBA" id="ARBA00022741"/>
    </source>
</evidence>
<dbReference type="PANTHER" id="PTHR43895:SF152">
    <property type="entry name" value="SERINE_THREONINE-PROTEIN KINASE TOS3"/>
    <property type="match status" value="1"/>
</dbReference>
<keyword evidence="5 12" id="KW-0418">Kinase</keyword>
<keyword evidence="6 9" id="KW-0067">ATP-binding</keyword>
<feature type="compositionally biased region" description="Low complexity" evidence="10">
    <location>
        <begin position="25"/>
        <end position="41"/>
    </location>
</feature>
<feature type="compositionally biased region" description="Polar residues" evidence="10">
    <location>
        <begin position="988"/>
        <end position="997"/>
    </location>
</feature>
<dbReference type="PANTHER" id="PTHR43895">
    <property type="entry name" value="CALCIUM/CALMODULIN-DEPENDENT PROTEIN KINASE KINASE-RELATED"/>
    <property type="match status" value="1"/>
</dbReference>
<evidence type="ECO:0000256" key="7">
    <source>
        <dbReference type="ARBA" id="ARBA00047899"/>
    </source>
</evidence>
<evidence type="ECO:0000256" key="8">
    <source>
        <dbReference type="ARBA" id="ARBA00048679"/>
    </source>
</evidence>
<feature type="compositionally biased region" description="Polar residues" evidence="10">
    <location>
        <begin position="67"/>
        <end position="81"/>
    </location>
</feature>
<feature type="compositionally biased region" description="Polar residues" evidence="10">
    <location>
        <begin position="128"/>
        <end position="137"/>
    </location>
</feature>
<feature type="compositionally biased region" description="Low complexity" evidence="10">
    <location>
        <begin position="867"/>
        <end position="877"/>
    </location>
</feature>
<feature type="compositionally biased region" description="Low complexity" evidence="10">
    <location>
        <begin position="1001"/>
        <end position="1013"/>
    </location>
</feature>
<feature type="compositionally biased region" description="Acidic residues" evidence="10">
    <location>
        <begin position="1222"/>
        <end position="1235"/>
    </location>
</feature>
<evidence type="ECO:0000256" key="10">
    <source>
        <dbReference type="SAM" id="MobiDB-lite"/>
    </source>
</evidence>
<keyword evidence="2" id="KW-0723">Serine/threonine-protein kinase</keyword>
<evidence type="ECO:0000256" key="1">
    <source>
        <dbReference type="ARBA" id="ARBA00012513"/>
    </source>
</evidence>
<dbReference type="Gene3D" id="1.10.510.10">
    <property type="entry name" value="Transferase(Phosphotransferase) domain 1"/>
    <property type="match status" value="1"/>
</dbReference>
<feature type="region of interest" description="Disordered" evidence="10">
    <location>
        <begin position="988"/>
        <end position="1046"/>
    </location>
</feature>
<feature type="region of interest" description="Disordered" evidence="10">
    <location>
        <begin position="806"/>
        <end position="965"/>
    </location>
</feature>
<feature type="region of interest" description="Disordered" evidence="10">
    <location>
        <begin position="363"/>
        <end position="411"/>
    </location>
</feature>
<feature type="compositionally biased region" description="Polar residues" evidence="10">
    <location>
        <begin position="1027"/>
        <end position="1036"/>
    </location>
</feature>
<dbReference type="SUPFAM" id="SSF56112">
    <property type="entry name" value="Protein kinase-like (PK-like)"/>
    <property type="match status" value="1"/>
</dbReference>
<evidence type="ECO:0000256" key="5">
    <source>
        <dbReference type="ARBA" id="ARBA00022777"/>
    </source>
</evidence>
<feature type="compositionally biased region" description="Acidic residues" evidence="10">
    <location>
        <begin position="1291"/>
        <end position="1300"/>
    </location>
</feature>
<evidence type="ECO:0000256" key="2">
    <source>
        <dbReference type="ARBA" id="ARBA00022527"/>
    </source>
</evidence>
<dbReference type="InterPro" id="IPR000719">
    <property type="entry name" value="Prot_kinase_dom"/>
</dbReference>
<name>A0A6G1K9S1_9PLEO</name>
<feature type="compositionally biased region" description="Polar residues" evidence="10">
    <location>
        <begin position="153"/>
        <end position="163"/>
    </location>
</feature>